<dbReference type="AlphaFoldDB" id="A0A655Y135"/>
<dbReference type="EMBL" id="CWQJ01000012">
    <property type="protein sequence ID" value="CSC26646.1"/>
    <property type="molecule type" value="Genomic_DNA"/>
</dbReference>
<sequence>MHLRPVKFFDILHTHDFTLEAIGFSLTALTGQQEKFIHRKLTLLQYFQHGFAYSAGCAKNGNIKLLAHHIPLLENRV</sequence>
<evidence type="ECO:0000313" key="2">
    <source>
        <dbReference type="Proteomes" id="UP000046067"/>
    </source>
</evidence>
<name>A0A655Y135_VIBCL</name>
<dbReference type="Proteomes" id="UP000046067">
    <property type="component" value="Unassembled WGS sequence"/>
</dbReference>
<proteinExistence type="predicted"/>
<gene>
    <name evidence="1" type="ORF">ERS013201_02206</name>
</gene>
<accession>A0A655Y135</accession>
<organism evidence="1 2">
    <name type="scientific">Vibrio cholerae</name>
    <dbReference type="NCBI Taxonomy" id="666"/>
    <lineage>
        <taxon>Bacteria</taxon>
        <taxon>Pseudomonadati</taxon>
        <taxon>Pseudomonadota</taxon>
        <taxon>Gammaproteobacteria</taxon>
        <taxon>Vibrionales</taxon>
        <taxon>Vibrionaceae</taxon>
        <taxon>Vibrio</taxon>
    </lineage>
</organism>
<protein>
    <submittedName>
        <fullName evidence="1">Uncharacterized protein</fullName>
    </submittedName>
</protein>
<reference evidence="1 2" key="1">
    <citation type="submission" date="2015-07" db="EMBL/GenBank/DDBJ databases">
        <authorList>
            <consortium name="Pathogen Informatics"/>
        </authorList>
    </citation>
    <scope>NUCLEOTIDE SEQUENCE [LARGE SCALE GENOMIC DNA]</scope>
    <source>
        <strain evidence="1 2">A325</strain>
    </source>
</reference>
<evidence type="ECO:0000313" key="1">
    <source>
        <dbReference type="EMBL" id="CSC26646.1"/>
    </source>
</evidence>